<evidence type="ECO:0000256" key="1">
    <source>
        <dbReference type="ARBA" id="ARBA00022670"/>
    </source>
</evidence>
<dbReference type="EMBL" id="FZQP02001815">
    <property type="protein sequence ID" value="VVC93916.1"/>
    <property type="molecule type" value="Genomic_DNA"/>
</dbReference>
<dbReference type="AlphaFoldDB" id="A0A5E4Q8J8"/>
<dbReference type="InterPro" id="IPR038565">
    <property type="entry name" value="CLIP_sf"/>
</dbReference>
<dbReference type="SMART" id="SM00680">
    <property type="entry name" value="CLIP"/>
    <property type="match status" value="2"/>
</dbReference>
<evidence type="ECO:0008006" key="15">
    <source>
        <dbReference type="Google" id="ProtNLM"/>
    </source>
</evidence>
<feature type="compositionally biased region" description="Polar residues" evidence="10">
    <location>
        <begin position="56"/>
        <end position="71"/>
    </location>
</feature>
<dbReference type="PRINTS" id="PR00722">
    <property type="entry name" value="CHYMOTRYPSIN"/>
</dbReference>
<dbReference type="Pfam" id="PF12032">
    <property type="entry name" value="CLIP"/>
    <property type="match status" value="2"/>
</dbReference>
<keyword evidence="6" id="KW-0106">Calcium</keyword>
<dbReference type="GO" id="GO:0006508">
    <property type="term" value="P:proteolysis"/>
    <property type="evidence" value="ECO:0007669"/>
    <property type="project" value="UniProtKB-KW"/>
</dbReference>
<name>A0A5E4Q8J8_9NEOP</name>
<evidence type="ECO:0000256" key="5">
    <source>
        <dbReference type="ARBA" id="ARBA00022825"/>
    </source>
</evidence>
<accession>A0A5E4Q8J8</accession>
<keyword evidence="14" id="KW-1185">Reference proteome</keyword>
<dbReference type="PROSITE" id="PS50240">
    <property type="entry name" value="TRYPSIN_DOM"/>
    <property type="match status" value="2"/>
</dbReference>
<keyword evidence="5" id="KW-0720">Serine protease</keyword>
<dbReference type="Proteomes" id="UP000324832">
    <property type="component" value="Unassembled WGS sequence"/>
</dbReference>
<dbReference type="InterPro" id="IPR043504">
    <property type="entry name" value="Peptidase_S1_PA_chymotrypsin"/>
</dbReference>
<evidence type="ECO:0000256" key="9">
    <source>
        <dbReference type="ARBA" id="ARBA00024195"/>
    </source>
</evidence>
<feature type="region of interest" description="Disordered" evidence="10">
    <location>
        <begin position="48"/>
        <end position="71"/>
    </location>
</feature>
<keyword evidence="1" id="KW-0645">Protease</keyword>
<keyword evidence="3" id="KW-0732">Signal</keyword>
<dbReference type="PANTHER" id="PTHR24256">
    <property type="entry name" value="TRYPTASE-RELATED"/>
    <property type="match status" value="1"/>
</dbReference>
<evidence type="ECO:0000313" key="14">
    <source>
        <dbReference type="Proteomes" id="UP000324832"/>
    </source>
</evidence>
<dbReference type="GO" id="GO:0004252">
    <property type="term" value="F:serine-type endopeptidase activity"/>
    <property type="evidence" value="ECO:0007669"/>
    <property type="project" value="InterPro"/>
</dbReference>
<dbReference type="GO" id="GO:0046872">
    <property type="term" value="F:metal ion binding"/>
    <property type="evidence" value="ECO:0007669"/>
    <property type="project" value="UniProtKB-KW"/>
</dbReference>
<dbReference type="Pfam" id="PF00089">
    <property type="entry name" value="Trypsin"/>
    <property type="match status" value="2"/>
</dbReference>
<dbReference type="SMART" id="SM00020">
    <property type="entry name" value="Tryp_SPc"/>
    <property type="match status" value="2"/>
</dbReference>
<dbReference type="InterPro" id="IPR009003">
    <property type="entry name" value="Peptidase_S1_PA"/>
</dbReference>
<evidence type="ECO:0000256" key="7">
    <source>
        <dbReference type="ARBA" id="ARBA00023145"/>
    </source>
</evidence>
<evidence type="ECO:0000256" key="6">
    <source>
        <dbReference type="ARBA" id="ARBA00022837"/>
    </source>
</evidence>
<evidence type="ECO:0000313" key="13">
    <source>
        <dbReference type="EMBL" id="VVC93916.1"/>
    </source>
</evidence>
<comment type="similarity">
    <text evidence="9">Belongs to the peptidase S1 family. CLIP subfamily.</text>
</comment>
<evidence type="ECO:0000256" key="10">
    <source>
        <dbReference type="SAM" id="MobiDB-lite"/>
    </source>
</evidence>
<dbReference type="Gene3D" id="3.30.1640.30">
    <property type="match status" value="2"/>
</dbReference>
<dbReference type="FunFam" id="2.40.10.10:FF:000078">
    <property type="entry name" value="Serine protease H137"/>
    <property type="match status" value="1"/>
</dbReference>
<feature type="domain" description="Peptidase S1" evidence="11">
    <location>
        <begin position="424"/>
        <end position="676"/>
    </location>
</feature>
<reference evidence="13 14" key="1">
    <citation type="submission" date="2017-07" db="EMBL/GenBank/DDBJ databases">
        <authorList>
            <person name="Talla V."/>
            <person name="Backstrom N."/>
        </authorList>
    </citation>
    <scope>NUCLEOTIDE SEQUENCE [LARGE SCALE GENOMIC DNA]</scope>
</reference>
<dbReference type="InterPro" id="IPR022700">
    <property type="entry name" value="CLIP"/>
</dbReference>
<dbReference type="SUPFAM" id="SSF50494">
    <property type="entry name" value="Trypsin-like serine proteases"/>
    <property type="match status" value="2"/>
</dbReference>
<evidence type="ECO:0000256" key="2">
    <source>
        <dbReference type="ARBA" id="ARBA00022723"/>
    </source>
</evidence>
<evidence type="ECO:0000256" key="4">
    <source>
        <dbReference type="ARBA" id="ARBA00022801"/>
    </source>
</evidence>
<dbReference type="FunFam" id="2.40.10.10:FF:000002">
    <property type="entry name" value="Transmembrane protease serine"/>
    <property type="match status" value="1"/>
</dbReference>
<evidence type="ECO:0000256" key="3">
    <source>
        <dbReference type="ARBA" id="ARBA00022729"/>
    </source>
</evidence>
<dbReference type="InterPro" id="IPR001254">
    <property type="entry name" value="Trypsin_dom"/>
</dbReference>
<sequence>MRPTAADDPRETAREGGGKGVALWLRRCNTEDTNAVHVCCEEDNSTGAVTDKDTVSSKTNELGNTPAPTDLPINNNEAISKFGNENCQSYISGNMTAIDQFPWLVLIEYESKDLLRSVRVGDYNIENEGPDCVEAEGGAEDCNVGAISILIDESIIHPEYLSLKTIVQINDIALLRLAELAPYSDFIRPICLPTMPPPKSPPDDFRVLAAGWGAINETVRKSAEKMQVDLPLYNQEDCNKKYSIMGKSVLWEKQICAGGEEGRDSCQGDSGGPLMSLNGMIMEILGITSFGVKRCGMKANPSIYTNVHLYLDWIKKSTCNTPSGAIGECIGIYNCESLLAVLQNANRTPQDTQLLRKSQCGYVCCPKKTQLLDRRCLTLGGTEGTCIGLYSCPQLTKLLQPPVPKQNMLHVQNSRCESPDQYSVCCGSEPEVAPAPKPSRGNVTAIDQYPWLTLIEYKSVRDNRIRLLCGGALISGRSNVRLGEYDVSHDGPDCVDADGGGTDCTDGAMVIAIEKVIPHQLYDPNAKLRRNDIALLRLAEMAPYTEFIRPICLPWLDNVTSPQRLEVAGWGAVSDIQSFSNIKLHVDLPLASKSKCEPYYSQREVPLWKGQICAGGEKGKDSCKGDSGGPLMNENGRLWEVVGVVSFGPTPCGMENIPGVYTKVYEYLPWIRTQIKP</sequence>
<evidence type="ECO:0000259" key="11">
    <source>
        <dbReference type="PROSITE" id="PS50240"/>
    </source>
</evidence>
<keyword evidence="7" id="KW-0865">Zymogen</keyword>
<feature type="domain" description="Peptidase S1" evidence="11">
    <location>
        <begin position="90"/>
        <end position="319"/>
    </location>
</feature>
<dbReference type="InterPro" id="IPR051487">
    <property type="entry name" value="Ser/Thr_Proteases_Immune/Dev"/>
</dbReference>
<evidence type="ECO:0000259" key="12">
    <source>
        <dbReference type="PROSITE" id="PS51888"/>
    </source>
</evidence>
<organism evidence="13 14">
    <name type="scientific">Leptidea sinapis</name>
    <dbReference type="NCBI Taxonomy" id="189913"/>
    <lineage>
        <taxon>Eukaryota</taxon>
        <taxon>Metazoa</taxon>
        <taxon>Ecdysozoa</taxon>
        <taxon>Arthropoda</taxon>
        <taxon>Hexapoda</taxon>
        <taxon>Insecta</taxon>
        <taxon>Pterygota</taxon>
        <taxon>Neoptera</taxon>
        <taxon>Endopterygota</taxon>
        <taxon>Lepidoptera</taxon>
        <taxon>Glossata</taxon>
        <taxon>Ditrysia</taxon>
        <taxon>Papilionoidea</taxon>
        <taxon>Pieridae</taxon>
        <taxon>Dismorphiinae</taxon>
        <taxon>Leptidea</taxon>
    </lineage>
</organism>
<dbReference type="PROSITE" id="PS00135">
    <property type="entry name" value="TRYPSIN_SER"/>
    <property type="match status" value="2"/>
</dbReference>
<dbReference type="InterPro" id="IPR033116">
    <property type="entry name" value="TRYPSIN_SER"/>
</dbReference>
<keyword evidence="2" id="KW-0479">Metal-binding</keyword>
<dbReference type="InterPro" id="IPR001314">
    <property type="entry name" value="Peptidase_S1A"/>
</dbReference>
<keyword evidence="8" id="KW-1015">Disulfide bond</keyword>
<keyword evidence="4" id="KW-0378">Hydrolase</keyword>
<feature type="domain" description="Clip" evidence="12">
    <location>
        <begin position="318"/>
        <end position="376"/>
    </location>
</feature>
<dbReference type="Gene3D" id="2.40.10.10">
    <property type="entry name" value="Trypsin-like serine proteases"/>
    <property type="match status" value="4"/>
</dbReference>
<protein>
    <recommendedName>
        <fullName evidence="15">Peptidase S1 domain-containing protein</fullName>
    </recommendedName>
</protein>
<proteinExistence type="inferred from homology"/>
<evidence type="ECO:0000256" key="8">
    <source>
        <dbReference type="ARBA" id="ARBA00023157"/>
    </source>
</evidence>
<dbReference type="CDD" id="cd00190">
    <property type="entry name" value="Tryp_SPc"/>
    <property type="match status" value="2"/>
</dbReference>
<gene>
    <name evidence="13" type="ORF">LSINAPIS_LOCUS6010</name>
</gene>
<dbReference type="PROSITE" id="PS51888">
    <property type="entry name" value="CLIP"/>
    <property type="match status" value="1"/>
</dbReference>